<proteinExistence type="predicted"/>
<organism evidence="2">
    <name type="scientific">Trichuris suis</name>
    <name type="common">pig whipworm</name>
    <dbReference type="NCBI Taxonomy" id="68888"/>
    <lineage>
        <taxon>Eukaryota</taxon>
        <taxon>Metazoa</taxon>
        <taxon>Ecdysozoa</taxon>
        <taxon>Nematoda</taxon>
        <taxon>Enoplea</taxon>
        <taxon>Dorylaimia</taxon>
        <taxon>Trichinellida</taxon>
        <taxon>Trichuridae</taxon>
        <taxon>Trichuris</taxon>
    </lineage>
</organism>
<dbReference type="Proteomes" id="UP000030758">
    <property type="component" value="Unassembled WGS sequence"/>
</dbReference>
<dbReference type="EMBL" id="KL363298">
    <property type="protein sequence ID" value="KFD48268.1"/>
    <property type="molecule type" value="Genomic_DNA"/>
</dbReference>
<dbReference type="EMBL" id="KL367577">
    <property type="protein sequence ID" value="KFD63279.1"/>
    <property type="molecule type" value="Genomic_DNA"/>
</dbReference>
<evidence type="ECO:0000313" key="1">
    <source>
        <dbReference type="EMBL" id="KFD48268.1"/>
    </source>
</evidence>
<name>A0A085N1D3_9BILA</name>
<evidence type="ECO:0000313" key="3">
    <source>
        <dbReference type="Proteomes" id="UP000030764"/>
    </source>
</evidence>
<sequence length="91" mass="10360">MNFRLCRAALTIFPANQCPRGKEALSTLAINDSFIKVFESTRTYCRPYVLAPNDFQINNGNEEPAKLNLTGLPDWFGLNLTQIDETCRQVY</sequence>
<reference evidence="2 3" key="1">
    <citation type="journal article" date="2014" name="Nat. Genet.">
        <title>Genome and transcriptome of the porcine whipworm Trichuris suis.</title>
        <authorList>
            <person name="Jex A.R."/>
            <person name="Nejsum P."/>
            <person name="Schwarz E.M."/>
            <person name="Hu L."/>
            <person name="Young N.D."/>
            <person name="Hall R.S."/>
            <person name="Korhonen P.K."/>
            <person name="Liao S."/>
            <person name="Thamsborg S."/>
            <person name="Xia J."/>
            <person name="Xu P."/>
            <person name="Wang S."/>
            <person name="Scheerlinck J.P."/>
            <person name="Hofmann A."/>
            <person name="Sternberg P.W."/>
            <person name="Wang J."/>
            <person name="Gasser R.B."/>
        </authorList>
    </citation>
    <scope>NUCLEOTIDE SEQUENCE [LARGE SCALE GENOMIC DNA]</scope>
    <source>
        <strain evidence="2">DCEP-RM93F</strain>
        <strain evidence="1">DCEP-RM93M</strain>
    </source>
</reference>
<accession>A0A085N1D3</accession>
<dbReference type="Proteomes" id="UP000030764">
    <property type="component" value="Unassembled WGS sequence"/>
</dbReference>
<dbReference type="AlphaFoldDB" id="A0A085N1D3"/>
<protein>
    <submittedName>
        <fullName evidence="2">Uncharacterized protein</fullName>
    </submittedName>
</protein>
<gene>
    <name evidence="1" type="ORF">M513_10845</name>
    <name evidence="2" type="ORF">M514_10845</name>
</gene>
<feature type="non-terminal residue" evidence="2">
    <location>
        <position position="91"/>
    </location>
</feature>
<keyword evidence="3" id="KW-1185">Reference proteome</keyword>
<evidence type="ECO:0000313" key="2">
    <source>
        <dbReference type="EMBL" id="KFD63279.1"/>
    </source>
</evidence>